<dbReference type="Proteomes" id="UP000198922">
    <property type="component" value="Unassembled WGS sequence"/>
</dbReference>
<evidence type="ECO:0000256" key="3">
    <source>
        <dbReference type="ARBA" id="ARBA00022741"/>
    </source>
</evidence>
<keyword evidence="9" id="KW-1185">Reference proteome</keyword>
<dbReference type="STRING" id="521013.SAMN04488567_3747"/>
<evidence type="ECO:0000256" key="2">
    <source>
        <dbReference type="ARBA" id="ARBA00022679"/>
    </source>
</evidence>
<evidence type="ECO:0000259" key="7">
    <source>
        <dbReference type="Pfam" id="PF00294"/>
    </source>
</evidence>
<dbReference type="InterPro" id="IPR002173">
    <property type="entry name" value="Carboh/pur_kinase_PfkB_CS"/>
</dbReference>
<dbReference type="PIRSF" id="PIRSF000535">
    <property type="entry name" value="1PFK/6PFK/LacC"/>
    <property type="match status" value="1"/>
</dbReference>
<evidence type="ECO:0000256" key="4">
    <source>
        <dbReference type="ARBA" id="ARBA00022777"/>
    </source>
</evidence>
<evidence type="ECO:0000313" key="8">
    <source>
        <dbReference type="EMBL" id="SDF24975.1"/>
    </source>
</evidence>
<keyword evidence="3" id="KW-0547">Nucleotide-binding</keyword>
<dbReference type="GO" id="GO:0005829">
    <property type="term" value="C:cytosol"/>
    <property type="evidence" value="ECO:0007669"/>
    <property type="project" value="TreeGrafter"/>
</dbReference>
<dbReference type="InterPro" id="IPR029056">
    <property type="entry name" value="Ribokinase-like"/>
</dbReference>
<evidence type="ECO:0000313" key="9">
    <source>
        <dbReference type="Proteomes" id="UP000198922"/>
    </source>
</evidence>
<sequence>MQVVPFGPDPGPLPGRLADEPAMREILTLTLNPALDLATETEAMVPGRKLRCAPPRLDPGGGGVNVSRAIARLGGRSTVMAALGGATGEAIATLLAAEGIEVVVLPLPGSTRQSVAVTARDSGAQYRLVLPGPDWPPEATARLFEDVSARIGAGDFLVVSGSLPPGLSGTTLAGLSRRCHDIGAELLLDTSGAALSDALEATAGAPFELLRTDGEEAAQLAGRAFDEPEDLAGFGRDLIASGRARRVVMALGARGTVGVSATEAFFCHAPQVELVSAVGAGDSLLGALALALARGQTFRTSVRAGTAAAAAAVTTPATQLCDGALARRLVDEVRVVDLGEP</sequence>
<dbReference type="PANTHER" id="PTHR46566">
    <property type="entry name" value="1-PHOSPHOFRUCTOKINASE-RELATED"/>
    <property type="match status" value="1"/>
</dbReference>
<keyword evidence="2 6" id="KW-0808">Transferase</keyword>
<dbReference type="PROSITE" id="PS00583">
    <property type="entry name" value="PFKB_KINASES_1"/>
    <property type="match status" value="1"/>
</dbReference>
<gene>
    <name evidence="8" type="ORF">SAMN04488567_3747</name>
</gene>
<dbReference type="PANTHER" id="PTHR46566:SF2">
    <property type="entry name" value="ATP-DEPENDENT 6-PHOSPHOFRUCTOKINASE ISOZYME 2"/>
    <property type="match status" value="1"/>
</dbReference>
<dbReference type="EMBL" id="FNAT01000009">
    <property type="protein sequence ID" value="SDF24975.1"/>
    <property type="molecule type" value="Genomic_DNA"/>
</dbReference>
<evidence type="ECO:0000256" key="1">
    <source>
        <dbReference type="ARBA" id="ARBA00010688"/>
    </source>
</evidence>
<evidence type="ECO:0000256" key="6">
    <source>
        <dbReference type="PIRNR" id="PIRNR000535"/>
    </source>
</evidence>
<dbReference type="Gene3D" id="3.40.1190.20">
    <property type="match status" value="1"/>
</dbReference>
<evidence type="ECO:0000256" key="5">
    <source>
        <dbReference type="ARBA" id="ARBA00022840"/>
    </source>
</evidence>
<feature type="domain" description="Carbohydrate kinase PfkB" evidence="7">
    <location>
        <begin position="41"/>
        <end position="321"/>
    </location>
</feature>
<keyword evidence="4 8" id="KW-0418">Kinase</keyword>
<proteinExistence type="inferred from homology"/>
<keyword evidence="5" id="KW-0067">ATP-binding</keyword>
<protein>
    <recommendedName>
        <fullName evidence="6">Phosphofructokinase</fullName>
    </recommendedName>
</protein>
<dbReference type="GO" id="GO:0003872">
    <property type="term" value="F:6-phosphofructokinase activity"/>
    <property type="evidence" value="ECO:0007669"/>
    <property type="project" value="TreeGrafter"/>
</dbReference>
<dbReference type="RefSeq" id="WP_090114523.1">
    <property type="nucleotide sequence ID" value="NZ_FNAT01000009.1"/>
</dbReference>
<dbReference type="SUPFAM" id="SSF53613">
    <property type="entry name" value="Ribokinase-like"/>
    <property type="match status" value="1"/>
</dbReference>
<dbReference type="InterPro" id="IPR017583">
    <property type="entry name" value="Tagatose/fructose_Pkinase"/>
</dbReference>
<dbReference type="NCBIfam" id="TIGR03168">
    <property type="entry name" value="1-PFK"/>
    <property type="match status" value="1"/>
</dbReference>
<accession>A0A1G7JJC8</accession>
<comment type="similarity">
    <text evidence="1 6">Belongs to the carbohydrate kinase PfkB family.</text>
</comment>
<dbReference type="Pfam" id="PF00294">
    <property type="entry name" value="PfkB"/>
    <property type="match status" value="1"/>
</dbReference>
<dbReference type="OrthoDB" id="9801219at2"/>
<reference evidence="9" key="1">
    <citation type="submission" date="2016-10" db="EMBL/GenBank/DDBJ databases">
        <authorList>
            <person name="Varghese N."/>
            <person name="Submissions S."/>
        </authorList>
    </citation>
    <scope>NUCLEOTIDE SEQUENCE [LARGE SCALE GENOMIC DNA]</scope>
    <source>
        <strain evidence="9">DSM 21424</strain>
    </source>
</reference>
<name>A0A1G7JJC8_9RHOB</name>
<dbReference type="InterPro" id="IPR011611">
    <property type="entry name" value="PfkB_dom"/>
</dbReference>
<dbReference type="GO" id="GO:0005524">
    <property type="term" value="F:ATP binding"/>
    <property type="evidence" value="ECO:0007669"/>
    <property type="project" value="UniProtKB-KW"/>
</dbReference>
<dbReference type="AlphaFoldDB" id="A0A1G7JJC8"/>
<dbReference type="CDD" id="cd01164">
    <property type="entry name" value="FruK_PfkB_like"/>
    <property type="match status" value="1"/>
</dbReference>
<organism evidence="8 9">
    <name type="scientific">Limimaricola pyoseonensis</name>
    <dbReference type="NCBI Taxonomy" id="521013"/>
    <lineage>
        <taxon>Bacteria</taxon>
        <taxon>Pseudomonadati</taxon>
        <taxon>Pseudomonadota</taxon>
        <taxon>Alphaproteobacteria</taxon>
        <taxon>Rhodobacterales</taxon>
        <taxon>Paracoccaceae</taxon>
        <taxon>Limimaricola</taxon>
    </lineage>
</organism>